<keyword evidence="5" id="KW-0812">Transmembrane</keyword>
<dbReference type="PANTHER" id="PTHR24369">
    <property type="entry name" value="ANTIGEN BSP, PUTATIVE-RELATED"/>
    <property type="match status" value="1"/>
</dbReference>
<dbReference type="EMBL" id="CAJNOO010000263">
    <property type="protein sequence ID" value="CAF0881635.1"/>
    <property type="molecule type" value="Genomic_DNA"/>
</dbReference>
<feature type="compositionally biased region" description="Low complexity" evidence="4">
    <location>
        <begin position="884"/>
        <end position="899"/>
    </location>
</feature>
<organism evidence="7 8">
    <name type="scientific">Rotaria sordida</name>
    <dbReference type="NCBI Taxonomy" id="392033"/>
    <lineage>
        <taxon>Eukaryota</taxon>
        <taxon>Metazoa</taxon>
        <taxon>Spiralia</taxon>
        <taxon>Gnathifera</taxon>
        <taxon>Rotifera</taxon>
        <taxon>Eurotatoria</taxon>
        <taxon>Bdelloidea</taxon>
        <taxon>Philodinida</taxon>
        <taxon>Philodinidae</taxon>
        <taxon>Rotaria</taxon>
    </lineage>
</organism>
<dbReference type="PANTHER" id="PTHR24369:SF210">
    <property type="entry name" value="CHAOPTIN-RELATED"/>
    <property type="match status" value="1"/>
</dbReference>
<evidence type="ECO:0000256" key="5">
    <source>
        <dbReference type="SAM" id="Phobius"/>
    </source>
</evidence>
<dbReference type="Pfam" id="PF13855">
    <property type="entry name" value="LRR_8"/>
    <property type="match status" value="1"/>
</dbReference>
<comment type="caution">
    <text evidence="7">The sequence shown here is derived from an EMBL/GenBank/DDBJ whole genome shotgun (WGS) entry which is preliminary data.</text>
</comment>
<sequence>MLIQIYTLFKQISSCPIPFNIQSKCRCAITETGRVYIYCARKQLTVVPHFDNSNIIFDELVLSGNRISIVHKNAFNGLKLRKLEFQSNPINLIEINAFIDLSNYLEELILSTTILSSSSSELKTNTFLQILSELPNLKRLFLRSFDLSNSFNFTNKKLILTSKKLTQLSLQLCSIKQINDIDTFINLFPNLERLDLSENRFEYFNIPLILSLKKLKILILSKNKIHHLNIQSSISSLTFHPSNSLIELDLSYNGIETIDEHIFELISSQLEILNLRNNELITEKHLTFLIHLYHLREFYFDYNRLESINQLYLPLNLKLLSLKNNRLNYINLSILTRLGHLEKLYLSSNKLTQWSSTINNIFPSLEILELDRNYLSIISSLNAPKLKQLNLDENHLGNKIDKKIFSNLPSLERLQLRDNQIEIIDTNAFRYTRLQSLDLTNNSLTIIPLLNHLNETLQILSLRLNRIHTIDSLTINYYQILHTFELDQNPLDCNCQLNKNIQDLFRLKIKITGQCQTSSEHGNINLIDLSDELLSCHLINLSQNKFLTKIEQKLTTLTTNTTTLKTTRANIVEELVENSLEQQQQQFSLPTTTTTTTEEQILERIRISDLIITPINDKSQLLIQWELYPLINSEYDNDEYRRRNLKRHDINGFKISFNFPIYKMSPLLDVLQRNYTIDYIQQGEICLFLLRKIDYDKFCKQLQVFSTNLPTQTLKSSLIIDSKQTQRLWYLNEPTKSIIIGSIFGILFVLILLITIILLISRCHIRLSKYNQNNDSKSETLLVRPTPTNTIPWSSPPVPLSSTYPQRCHHRHHYPRPISYQPSLSTQCTCPTQYHSGDSSSTDASSNFNQGQNYHIYQEILSDDYNSQIMSNNHRTCRPLHIDTNSPPTSTSSNTTTTTTNHEQCQLCSLSVLV</sequence>
<dbReference type="AlphaFoldDB" id="A0A818K1S0"/>
<dbReference type="Proteomes" id="UP000663882">
    <property type="component" value="Unassembled WGS sequence"/>
</dbReference>
<dbReference type="InterPro" id="IPR050541">
    <property type="entry name" value="LRR_TM_domain-containing"/>
</dbReference>
<evidence type="ECO:0000313" key="7">
    <source>
        <dbReference type="EMBL" id="CAF3554351.1"/>
    </source>
</evidence>
<keyword evidence="5" id="KW-1133">Transmembrane helix</keyword>
<name>A0A818K1S0_9BILA</name>
<dbReference type="SUPFAM" id="SSF52058">
    <property type="entry name" value="L domain-like"/>
    <property type="match status" value="2"/>
</dbReference>
<dbReference type="Proteomes" id="UP000663823">
    <property type="component" value="Unassembled WGS sequence"/>
</dbReference>
<evidence type="ECO:0000256" key="3">
    <source>
        <dbReference type="ARBA" id="ARBA00022737"/>
    </source>
</evidence>
<feature type="region of interest" description="Disordered" evidence="4">
    <location>
        <begin position="877"/>
        <end position="899"/>
    </location>
</feature>
<evidence type="ECO:0000256" key="4">
    <source>
        <dbReference type="SAM" id="MobiDB-lite"/>
    </source>
</evidence>
<dbReference type="InterPro" id="IPR001611">
    <property type="entry name" value="Leu-rich_rpt"/>
</dbReference>
<evidence type="ECO:0000256" key="2">
    <source>
        <dbReference type="ARBA" id="ARBA00022729"/>
    </source>
</evidence>
<evidence type="ECO:0000256" key="1">
    <source>
        <dbReference type="ARBA" id="ARBA00022614"/>
    </source>
</evidence>
<gene>
    <name evidence="7" type="ORF">OTI717_LOCUS4470</name>
    <name evidence="6" type="ORF">RFH988_LOCUS7997</name>
</gene>
<dbReference type="EMBL" id="CAJOAX010000268">
    <property type="protein sequence ID" value="CAF3554351.1"/>
    <property type="molecule type" value="Genomic_DNA"/>
</dbReference>
<dbReference type="InterPro" id="IPR003591">
    <property type="entry name" value="Leu-rich_rpt_typical-subtyp"/>
</dbReference>
<evidence type="ECO:0008006" key="9">
    <source>
        <dbReference type="Google" id="ProtNLM"/>
    </source>
</evidence>
<dbReference type="PROSITE" id="PS51450">
    <property type="entry name" value="LRR"/>
    <property type="match status" value="2"/>
</dbReference>
<evidence type="ECO:0000313" key="6">
    <source>
        <dbReference type="EMBL" id="CAF0881635.1"/>
    </source>
</evidence>
<keyword evidence="1" id="KW-0433">Leucine-rich repeat</keyword>
<keyword evidence="5" id="KW-0472">Membrane</keyword>
<accession>A0A818K1S0</accession>
<dbReference type="SMART" id="SM00365">
    <property type="entry name" value="LRR_SD22"/>
    <property type="match status" value="7"/>
</dbReference>
<feature type="transmembrane region" description="Helical" evidence="5">
    <location>
        <begin position="738"/>
        <end position="760"/>
    </location>
</feature>
<reference evidence="7" key="1">
    <citation type="submission" date="2021-02" db="EMBL/GenBank/DDBJ databases">
        <authorList>
            <person name="Nowell W R."/>
        </authorList>
    </citation>
    <scope>NUCLEOTIDE SEQUENCE</scope>
</reference>
<dbReference type="InterPro" id="IPR032675">
    <property type="entry name" value="LRR_dom_sf"/>
</dbReference>
<proteinExistence type="predicted"/>
<protein>
    <recommendedName>
        <fullName evidence="9">Chaoptin</fullName>
    </recommendedName>
</protein>
<evidence type="ECO:0000313" key="8">
    <source>
        <dbReference type="Proteomes" id="UP000663823"/>
    </source>
</evidence>
<dbReference type="GO" id="GO:0005886">
    <property type="term" value="C:plasma membrane"/>
    <property type="evidence" value="ECO:0007669"/>
    <property type="project" value="TreeGrafter"/>
</dbReference>
<keyword evidence="3" id="KW-0677">Repeat</keyword>
<dbReference type="OrthoDB" id="676979at2759"/>
<dbReference type="SMART" id="SM00369">
    <property type="entry name" value="LRR_TYP"/>
    <property type="match status" value="8"/>
</dbReference>
<keyword evidence="2" id="KW-0732">Signal</keyword>
<dbReference type="Gene3D" id="3.80.10.10">
    <property type="entry name" value="Ribonuclease Inhibitor"/>
    <property type="match status" value="3"/>
</dbReference>